<evidence type="ECO:0000313" key="3">
    <source>
        <dbReference type="Proteomes" id="UP000735302"/>
    </source>
</evidence>
<evidence type="ECO:0000256" key="1">
    <source>
        <dbReference type="SAM" id="MobiDB-lite"/>
    </source>
</evidence>
<dbReference type="AlphaFoldDB" id="A0AAV4BIE3"/>
<accession>A0AAV4BIE3</accession>
<feature type="compositionally biased region" description="Low complexity" evidence="1">
    <location>
        <begin position="11"/>
        <end position="20"/>
    </location>
</feature>
<evidence type="ECO:0000313" key="2">
    <source>
        <dbReference type="EMBL" id="GFO19152.1"/>
    </source>
</evidence>
<protein>
    <submittedName>
        <fullName evidence="2">Uncharacterized protein</fullName>
    </submittedName>
</protein>
<keyword evidence="3" id="KW-1185">Reference proteome</keyword>
<sequence>MATQSDHTESHPSTSSSGPSNRDISALCNQSLSDGQETNMVTQKGVAGLQKARRTRGEHKPDFYPGQVLHTKCRHGHCNVNVIKRDLSTKREQWSPLKKANLRSSTNLTLPMIAYFVGDLQETKERKAMFLFIKSAHRAARRTWNCCVCNEALKTRRLKQ</sequence>
<dbReference type="EMBL" id="BLXT01005022">
    <property type="protein sequence ID" value="GFO19152.1"/>
    <property type="molecule type" value="Genomic_DNA"/>
</dbReference>
<feature type="region of interest" description="Disordered" evidence="1">
    <location>
        <begin position="1"/>
        <end position="26"/>
    </location>
</feature>
<feature type="compositionally biased region" description="Basic and acidic residues" evidence="1">
    <location>
        <begin position="1"/>
        <end position="10"/>
    </location>
</feature>
<proteinExistence type="predicted"/>
<comment type="caution">
    <text evidence="2">The sequence shown here is derived from an EMBL/GenBank/DDBJ whole genome shotgun (WGS) entry which is preliminary data.</text>
</comment>
<name>A0AAV4BIE3_9GAST</name>
<gene>
    <name evidence="2" type="ORF">PoB_004565700</name>
</gene>
<organism evidence="2 3">
    <name type="scientific">Plakobranchus ocellatus</name>
    <dbReference type="NCBI Taxonomy" id="259542"/>
    <lineage>
        <taxon>Eukaryota</taxon>
        <taxon>Metazoa</taxon>
        <taxon>Spiralia</taxon>
        <taxon>Lophotrochozoa</taxon>
        <taxon>Mollusca</taxon>
        <taxon>Gastropoda</taxon>
        <taxon>Heterobranchia</taxon>
        <taxon>Euthyneura</taxon>
        <taxon>Panpulmonata</taxon>
        <taxon>Sacoglossa</taxon>
        <taxon>Placobranchoidea</taxon>
        <taxon>Plakobranchidae</taxon>
        <taxon>Plakobranchus</taxon>
    </lineage>
</organism>
<reference evidence="2 3" key="1">
    <citation type="journal article" date="2021" name="Elife">
        <title>Chloroplast acquisition without the gene transfer in kleptoplastic sea slugs, Plakobranchus ocellatus.</title>
        <authorList>
            <person name="Maeda T."/>
            <person name="Takahashi S."/>
            <person name="Yoshida T."/>
            <person name="Shimamura S."/>
            <person name="Takaki Y."/>
            <person name="Nagai Y."/>
            <person name="Toyoda A."/>
            <person name="Suzuki Y."/>
            <person name="Arimoto A."/>
            <person name="Ishii H."/>
            <person name="Satoh N."/>
            <person name="Nishiyama T."/>
            <person name="Hasebe M."/>
            <person name="Maruyama T."/>
            <person name="Minagawa J."/>
            <person name="Obokata J."/>
            <person name="Shigenobu S."/>
        </authorList>
    </citation>
    <scope>NUCLEOTIDE SEQUENCE [LARGE SCALE GENOMIC DNA]</scope>
</reference>
<dbReference type="Proteomes" id="UP000735302">
    <property type="component" value="Unassembled WGS sequence"/>
</dbReference>